<sequence length="53" mass="5925">MEPVVTQLCVLDHSHSCFYSRIGSLIPFELRNVVLAGQFKQVLTVLGFLTLTC</sequence>
<name>G3GSJ3_CRIGR</name>
<proteinExistence type="predicted"/>
<accession>G3GSJ3</accession>
<protein>
    <submittedName>
        <fullName evidence="1">Uncharacterized protein</fullName>
    </submittedName>
</protein>
<gene>
    <name evidence="1" type="ORF">I79_000608</name>
</gene>
<dbReference type="AlphaFoldDB" id="G3GSJ3"/>
<dbReference type="Proteomes" id="UP000001075">
    <property type="component" value="Unassembled WGS sequence"/>
</dbReference>
<reference evidence="2" key="1">
    <citation type="journal article" date="2011" name="Nat. Biotechnol.">
        <title>The genomic sequence of the Chinese hamster ovary (CHO)-K1 cell line.</title>
        <authorList>
            <person name="Xu X."/>
            <person name="Nagarajan H."/>
            <person name="Lewis N.E."/>
            <person name="Pan S."/>
            <person name="Cai Z."/>
            <person name="Liu X."/>
            <person name="Chen W."/>
            <person name="Xie M."/>
            <person name="Wang W."/>
            <person name="Hammond S."/>
            <person name="Andersen M.R."/>
            <person name="Neff N."/>
            <person name="Passarelli B."/>
            <person name="Koh W."/>
            <person name="Fan H.C."/>
            <person name="Wang J."/>
            <person name="Gui Y."/>
            <person name="Lee K.H."/>
            <person name="Betenbaugh M.J."/>
            <person name="Quake S.R."/>
            <person name="Famili I."/>
            <person name="Palsson B.O."/>
            <person name="Wang J."/>
        </authorList>
    </citation>
    <scope>NUCLEOTIDE SEQUENCE [LARGE SCALE GENOMIC DNA]</scope>
    <source>
        <strain evidence="2">CHO K1 cell line</strain>
    </source>
</reference>
<evidence type="ECO:0000313" key="2">
    <source>
        <dbReference type="Proteomes" id="UP000001075"/>
    </source>
</evidence>
<evidence type="ECO:0000313" key="1">
    <source>
        <dbReference type="EMBL" id="EGV96358.1"/>
    </source>
</evidence>
<organism evidence="1 2">
    <name type="scientific">Cricetulus griseus</name>
    <name type="common">Chinese hamster</name>
    <name type="synonym">Cricetulus barabensis griseus</name>
    <dbReference type="NCBI Taxonomy" id="10029"/>
    <lineage>
        <taxon>Eukaryota</taxon>
        <taxon>Metazoa</taxon>
        <taxon>Chordata</taxon>
        <taxon>Craniata</taxon>
        <taxon>Vertebrata</taxon>
        <taxon>Euteleostomi</taxon>
        <taxon>Mammalia</taxon>
        <taxon>Eutheria</taxon>
        <taxon>Euarchontoglires</taxon>
        <taxon>Glires</taxon>
        <taxon>Rodentia</taxon>
        <taxon>Myomorpha</taxon>
        <taxon>Muroidea</taxon>
        <taxon>Cricetidae</taxon>
        <taxon>Cricetinae</taxon>
        <taxon>Cricetulus</taxon>
    </lineage>
</organism>
<dbReference type="InParanoid" id="G3GSJ3"/>
<dbReference type="EMBL" id="JH000012">
    <property type="protein sequence ID" value="EGV96358.1"/>
    <property type="molecule type" value="Genomic_DNA"/>
</dbReference>